<feature type="domain" description="Ricin B lectin" evidence="1">
    <location>
        <begin position="65"/>
        <end position="145"/>
    </location>
</feature>
<dbReference type="SUPFAM" id="SSF50370">
    <property type="entry name" value="Ricin B-like lectins"/>
    <property type="match status" value="1"/>
</dbReference>
<sequence length="170" mass="19229">MRTFIISLVCCSLAMLVSGFNDPKPAEAHQIQNKATGLLLRPYNASKQDNAPVVVYDQYRWKCLTWDLMPTTAADVFQLRNYFSDKTIQSPADAKDGDAVSQQTIQQNLSTQTWKFVKVSGEYYRIQPAGTDLVLTVSGDQTNANVILRKWVSSDHQLWKLLPKPERFDG</sequence>
<evidence type="ECO:0000259" key="1">
    <source>
        <dbReference type="Pfam" id="PF14200"/>
    </source>
</evidence>
<dbReference type="InterPro" id="IPR035992">
    <property type="entry name" value="Ricin_B-like_lectins"/>
</dbReference>
<dbReference type="RefSeq" id="WP_083422229.1">
    <property type="nucleotide sequence ID" value="NZ_MORL01000035.1"/>
</dbReference>
<dbReference type="CDD" id="cd00161">
    <property type="entry name" value="beta-trefoil_Ricin-like"/>
    <property type="match status" value="1"/>
</dbReference>
<dbReference type="EMBL" id="MORL01000035">
    <property type="protein sequence ID" value="OIN55793.1"/>
    <property type="molecule type" value="Genomic_DNA"/>
</dbReference>
<accession>A0A1S2VAR4</accession>
<reference evidence="2 3" key="1">
    <citation type="submission" date="2016-10" db="EMBL/GenBank/DDBJ databases">
        <title>Arsenicibacter rosenii gen. nov., sp. nov., an efficient arsenic-methylating bacterium isolated from an arsenic-contaminated paddy soil.</title>
        <authorList>
            <person name="Huang K."/>
        </authorList>
    </citation>
    <scope>NUCLEOTIDE SEQUENCE [LARGE SCALE GENOMIC DNA]</scope>
    <source>
        <strain evidence="2 3">SM-1</strain>
    </source>
</reference>
<dbReference type="OrthoDB" id="2285436at2"/>
<evidence type="ECO:0000313" key="2">
    <source>
        <dbReference type="EMBL" id="OIN55793.1"/>
    </source>
</evidence>
<organism evidence="2 3">
    <name type="scientific">Arsenicibacter rosenii</name>
    <dbReference type="NCBI Taxonomy" id="1750698"/>
    <lineage>
        <taxon>Bacteria</taxon>
        <taxon>Pseudomonadati</taxon>
        <taxon>Bacteroidota</taxon>
        <taxon>Cytophagia</taxon>
        <taxon>Cytophagales</taxon>
        <taxon>Spirosomataceae</taxon>
        <taxon>Arsenicibacter</taxon>
    </lineage>
</organism>
<evidence type="ECO:0000313" key="3">
    <source>
        <dbReference type="Proteomes" id="UP000181790"/>
    </source>
</evidence>
<gene>
    <name evidence="2" type="ORF">BLX24_28130</name>
</gene>
<protein>
    <recommendedName>
        <fullName evidence="1">Ricin B lectin domain-containing protein</fullName>
    </recommendedName>
</protein>
<keyword evidence="3" id="KW-1185">Reference proteome</keyword>
<dbReference type="AlphaFoldDB" id="A0A1S2VAR4"/>
<dbReference type="InterPro" id="IPR000772">
    <property type="entry name" value="Ricin_B_lectin"/>
</dbReference>
<dbReference type="Pfam" id="PF14200">
    <property type="entry name" value="RicinB_lectin_2"/>
    <property type="match status" value="1"/>
</dbReference>
<dbReference type="Proteomes" id="UP000181790">
    <property type="component" value="Unassembled WGS sequence"/>
</dbReference>
<proteinExistence type="predicted"/>
<name>A0A1S2VAR4_9BACT</name>
<comment type="caution">
    <text evidence="2">The sequence shown here is derived from an EMBL/GenBank/DDBJ whole genome shotgun (WGS) entry which is preliminary data.</text>
</comment>
<dbReference type="Gene3D" id="2.80.10.50">
    <property type="match status" value="1"/>
</dbReference>